<organism evidence="4 5">
    <name type="scientific">Actinorhabdospora filicis</name>
    <dbReference type="NCBI Taxonomy" id="1785913"/>
    <lineage>
        <taxon>Bacteria</taxon>
        <taxon>Bacillati</taxon>
        <taxon>Actinomycetota</taxon>
        <taxon>Actinomycetes</taxon>
        <taxon>Micromonosporales</taxon>
        <taxon>Micromonosporaceae</taxon>
        <taxon>Actinorhabdospora</taxon>
    </lineage>
</organism>
<keyword evidence="1" id="KW-0238">DNA-binding</keyword>
<protein>
    <recommendedName>
        <fullName evidence="3">Lsr2 DNA-binding domain-containing protein</fullName>
    </recommendedName>
</protein>
<dbReference type="GO" id="GO:0016746">
    <property type="term" value="F:acyltransferase activity"/>
    <property type="evidence" value="ECO:0007669"/>
    <property type="project" value="InterPro"/>
</dbReference>
<dbReference type="Proteomes" id="UP001165079">
    <property type="component" value="Unassembled WGS sequence"/>
</dbReference>
<sequence>MPTSAQNPDAAAQPEETPVTEPQKKTTTTAEIRKWAVEGGYGVADRGKLPTAIIEAYRAAHPD</sequence>
<dbReference type="GO" id="GO:0003677">
    <property type="term" value="F:DNA binding"/>
    <property type="evidence" value="ECO:0007669"/>
    <property type="project" value="UniProtKB-KW"/>
</dbReference>
<feature type="domain" description="Lsr2 DNA-binding" evidence="3">
    <location>
        <begin position="28"/>
        <end position="60"/>
    </location>
</feature>
<keyword evidence="5" id="KW-1185">Reference proteome</keyword>
<feature type="region of interest" description="Disordered" evidence="2">
    <location>
        <begin position="1"/>
        <end position="31"/>
    </location>
</feature>
<accession>A0A9W6WAY8</accession>
<dbReference type="InterPro" id="IPR055370">
    <property type="entry name" value="Lsr2_DNA-bd"/>
</dbReference>
<dbReference type="EMBL" id="BSTX01000003">
    <property type="protein sequence ID" value="GLZ79523.1"/>
    <property type="molecule type" value="Genomic_DNA"/>
</dbReference>
<dbReference type="Gene3D" id="4.10.320.10">
    <property type="entry name" value="E3-binding domain"/>
    <property type="match status" value="1"/>
</dbReference>
<dbReference type="Pfam" id="PF23359">
    <property type="entry name" value="Lsr2_DNA-bd"/>
    <property type="match status" value="1"/>
</dbReference>
<gene>
    <name evidence="4" type="ORF">Afil01_43300</name>
</gene>
<proteinExistence type="predicted"/>
<dbReference type="InterPro" id="IPR036625">
    <property type="entry name" value="E3-bd_dom_sf"/>
</dbReference>
<evidence type="ECO:0000259" key="3">
    <source>
        <dbReference type="Pfam" id="PF23359"/>
    </source>
</evidence>
<evidence type="ECO:0000256" key="1">
    <source>
        <dbReference type="ARBA" id="ARBA00023125"/>
    </source>
</evidence>
<evidence type="ECO:0000313" key="5">
    <source>
        <dbReference type="Proteomes" id="UP001165079"/>
    </source>
</evidence>
<evidence type="ECO:0000256" key="2">
    <source>
        <dbReference type="SAM" id="MobiDB-lite"/>
    </source>
</evidence>
<evidence type="ECO:0000313" key="4">
    <source>
        <dbReference type="EMBL" id="GLZ79523.1"/>
    </source>
</evidence>
<comment type="caution">
    <text evidence="4">The sequence shown here is derived from an EMBL/GenBank/DDBJ whole genome shotgun (WGS) entry which is preliminary data.</text>
</comment>
<reference evidence="4" key="1">
    <citation type="submission" date="2023-03" db="EMBL/GenBank/DDBJ databases">
        <title>Actinorhabdospora filicis NBRC 111898.</title>
        <authorList>
            <person name="Ichikawa N."/>
            <person name="Sato H."/>
            <person name="Tonouchi N."/>
        </authorList>
    </citation>
    <scope>NUCLEOTIDE SEQUENCE</scope>
    <source>
        <strain evidence="4">NBRC 111898</strain>
    </source>
</reference>
<dbReference type="AlphaFoldDB" id="A0A9W6WAY8"/>
<name>A0A9W6WAY8_9ACTN</name>
<dbReference type="RefSeq" id="WP_285664675.1">
    <property type="nucleotide sequence ID" value="NZ_BSTX01000003.1"/>
</dbReference>